<feature type="region of interest" description="Disordered" evidence="1">
    <location>
        <begin position="253"/>
        <end position="273"/>
    </location>
</feature>
<keyword evidence="2" id="KW-1133">Transmembrane helix</keyword>
<keyword evidence="2" id="KW-0472">Membrane</keyword>
<accession>A0ABV6LJB7</accession>
<reference evidence="3 4" key="1">
    <citation type="submission" date="2024-09" db="EMBL/GenBank/DDBJ databases">
        <authorList>
            <person name="Sun Q."/>
            <person name="Mori K."/>
        </authorList>
    </citation>
    <scope>NUCLEOTIDE SEQUENCE [LARGE SCALE GENOMIC DNA]</scope>
    <source>
        <strain evidence="3 4">NCAIM B.02529</strain>
    </source>
</reference>
<sequence length="422" mass="48240">MPVLFAGIGVLLIYTCIALFPTVTQLTKKGNLYVIGGALIVALATYASFLIVPLWQSSLVLILLSGLITTVMHRTVVPFSLPEGTHFHSNVPNENNQSEMEKELQISAKELLETDDVKEKEEVPSTPPIPNELDIAESLETFNPPMDSISDQQELITETLSPHDTERLEDGANQLEEPIEWDIIDEGMSYTEAISPEELLVAHRNETDHNEQYSMNDLNVQEELGNEEEQLVVEELLLHRIDTPFLEERLYEADEKEESSEAADLIKENPEEDEGLVWLDEDTLEPLEESLFSLTENLERNVEVGSDLDAADDNPETGVKSSLKQRNPIQEMMFLTFIRDIQLKQETLSSLQYEHYIQQFLHDSLPDQEYLTFATMLMQHYMNQMEYTKLASLTGDLRTKYDNSPLLLQHIELYEQQCLEYV</sequence>
<evidence type="ECO:0000256" key="2">
    <source>
        <dbReference type="SAM" id="Phobius"/>
    </source>
</evidence>
<keyword evidence="2" id="KW-0812">Transmembrane</keyword>
<proteinExistence type="predicted"/>
<protein>
    <recommendedName>
        <fullName evidence="5">MFS transporter</fullName>
    </recommendedName>
</protein>
<name>A0ABV6LJB7_9BACI</name>
<organism evidence="3 4">
    <name type="scientific">Pontibacillus salicampi</name>
    <dbReference type="NCBI Taxonomy" id="1449801"/>
    <lineage>
        <taxon>Bacteria</taxon>
        <taxon>Bacillati</taxon>
        <taxon>Bacillota</taxon>
        <taxon>Bacilli</taxon>
        <taxon>Bacillales</taxon>
        <taxon>Bacillaceae</taxon>
        <taxon>Pontibacillus</taxon>
    </lineage>
</organism>
<evidence type="ECO:0008006" key="5">
    <source>
        <dbReference type="Google" id="ProtNLM"/>
    </source>
</evidence>
<dbReference type="RefSeq" id="WP_377344969.1">
    <property type="nucleotide sequence ID" value="NZ_JBHLTP010000003.1"/>
</dbReference>
<feature type="transmembrane region" description="Helical" evidence="2">
    <location>
        <begin position="34"/>
        <end position="52"/>
    </location>
</feature>
<keyword evidence="4" id="KW-1185">Reference proteome</keyword>
<comment type="caution">
    <text evidence="3">The sequence shown here is derived from an EMBL/GenBank/DDBJ whole genome shotgun (WGS) entry which is preliminary data.</text>
</comment>
<dbReference type="Proteomes" id="UP001589836">
    <property type="component" value="Unassembled WGS sequence"/>
</dbReference>
<evidence type="ECO:0000256" key="1">
    <source>
        <dbReference type="SAM" id="MobiDB-lite"/>
    </source>
</evidence>
<gene>
    <name evidence="3" type="ORF">ACFFGV_02390</name>
</gene>
<dbReference type="EMBL" id="JBHLTP010000003">
    <property type="protein sequence ID" value="MFC0522438.1"/>
    <property type="molecule type" value="Genomic_DNA"/>
</dbReference>
<evidence type="ECO:0000313" key="4">
    <source>
        <dbReference type="Proteomes" id="UP001589836"/>
    </source>
</evidence>
<evidence type="ECO:0000313" key="3">
    <source>
        <dbReference type="EMBL" id="MFC0522438.1"/>
    </source>
</evidence>